<evidence type="ECO:0000256" key="4">
    <source>
        <dbReference type="ARBA" id="ARBA00022723"/>
    </source>
</evidence>
<gene>
    <name evidence="8" type="ORF">L21SP5_01599</name>
</gene>
<dbReference type="PROSITE" id="PS51918">
    <property type="entry name" value="RADICAL_SAM"/>
    <property type="match status" value="1"/>
</dbReference>
<dbReference type="OrthoDB" id="9801689at2"/>
<dbReference type="SMART" id="SM00729">
    <property type="entry name" value="Elp3"/>
    <property type="match status" value="1"/>
</dbReference>
<dbReference type="GO" id="GO:0003824">
    <property type="term" value="F:catalytic activity"/>
    <property type="evidence" value="ECO:0007669"/>
    <property type="project" value="InterPro"/>
</dbReference>
<dbReference type="STRING" id="1307839.L21SP5_01599"/>
<protein>
    <submittedName>
        <fullName evidence="8">Coproporphyrinogen III oxidase</fullName>
    </submittedName>
</protein>
<dbReference type="InterPro" id="IPR005911">
    <property type="entry name" value="YhcC-like"/>
</dbReference>
<dbReference type="KEGG" id="blq:L21SP5_01599"/>
<dbReference type="InterPro" id="IPR058240">
    <property type="entry name" value="rSAM_sf"/>
</dbReference>
<dbReference type="EMBL" id="CP013118">
    <property type="protein sequence ID" value="ALO15244.1"/>
    <property type="molecule type" value="Genomic_DNA"/>
</dbReference>
<evidence type="ECO:0000256" key="2">
    <source>
        <dbReference type="ARBA" id="ARBA00022485"/>
    </source>
</evidence>
<sequence>MDKQYPLKYSVNHPYNRYSDYLKTVFGKPMQKVSIDAGFSCPNIDGTKSRGGCIYCNNSSFNPNYKFERENIAAQIEQGISKFTNRKPGTGFIAYFQSHTNTHAPVNELAAIFRRAIAHPAVEGLIIATRPDCLGESVLDLLSELNNELFVGIEIGIESTLNDTLKLLNRGHKWEDTLDAVDRVKRRGLHLGGHLILGLPGETREDIDQHALKISKLPLDTVKLHQLQIVKNTGLEKIYKQKTYQIRLFPVEEYIDICINFTEKMNPEVVIERFASESKPDLLAVKMWSGVKNHQIADWISNEMKRRSTWQSRLFEG</sequence>
<dbReference type="InterPro" id="IPR023404">
    <property type="entry name" value="rSAM_horseshoe"/>
</dbReference>
<dbReference type="GO" id="GO:0051539">
    <property type="term" value="F:4 iron, 4 sulfur cluster binding"/>
    <property type="evidence" value="ECO:0007669"/>
    <property type="project" value="UniProtKB-KW"/>
</dbReference>
<keyword evidence="5" id="KW-0408">Iron</keyword>
<dbReference type="InterPro" id="IPR007197">
    <property type="entry name" value="rSAM"/>
</dbReference>
<dbReference type="SFLD" id="SFLDG01091">
    <property type="entry name" value="uncharacterized_CHP01210-like"/>
    <property type="match status" value="1"/>
</dbReference>
<dbReference type="SFLD" id="SFLDG01086">
    <property type="entry name" value="elongater_protein-like"/>
    <property type="match status" value="1"/>
</dbReference>
<keyword evidence="9" id="KW-1185">Reference proteome</keyword>
<evidence type="ECO:0000313" key="8">
    <source>
        <dbReference type="EMBL" id="ALO15244.1"/>
    </source>
</evidence>
<evidence type="ECO:0000256" key="1">
    <source>
        <dbReference type="ARBA" id="ARBA00001966"/>
    </source>
</evidence>
<keyword evidence="6" id="KW-0411">Iron-sulfur</keyword>
<dbReference type="PANTHER" id="PTHR11135">
    <property type="entry name" value="HISTONE ACETYLTRANSFERASE-RELATED"/>
    <property type="match status" value="1"/>
</dbReference>
<dbReference type="GO" id="GO:0046872">
    <property type="term" value="F:metal ion binding"/>
    <property type="evidence" value="ECO:0007669"/>
    <property type="project" value="UniProtKB-KW"/>
</dbReference>
<organism evidence="8 9">
    <name type="scientific">Salinivirga cyanobacteriivorans</name>
    <dbReference type="NCBI Taxonomy" id="1307839"/>
    <lineage>
        <taxon>Bacteria</taxon>
        <taxon>Pseudomonadati</taxon>
        <taxon>Bacteroidota</taxon>
        <taxon>Bacteroidia</taxon>
        <taxon>Bacteroidales</taxon>
        <taxon>Salinivirgaceae</taxon>
        <taxon>Salinivirga</taxon>
    </lineage>
</organism>
<dbReference type="InterPro" id="IPR032432">
    <property type="entry name" value="Radical_SAM_C"/>
</dbReference>
<dbReference type="Pfam" id="PF04055">
    <property type="entry name" value="Radical_SAM"/>
    <property type="match status" value="1"/>
</dbReference>
<dbReference type="AlphaFoldDB" id="A0A0S2HZH1"/>
<evidence type="ECO:0000313" key="9">
    <source>
        <dbReference type="Proteomes" id="UP000064893"/>
    </source>
</evidence>
<evidence type="ECO:0000256" key="3">
    <source>
        <dbReference type="ARBA" id="ARBA00022691"/>
    </source>
</evidence>
<dbReference type="Pfam" id="PF16199">
    <property type="entry name" value="Radical_SAM_C"/>
    <property type="match status" value="1"/>
</dbReference>
<evidence type="ECO:0000259" key="7">
    <source>
        <dbReference type="PROSITE" id="PS51918"/>
    </source>
</evidence>
<accession>A0A0S2HZH1</accession>
<dbReference type="InterPro" id="IPR039661">
    <property type="entry name" value="ELP3"/>
</dbReference>
<keyword evidence="4" id="KW-0479">Metal-binding</keyword>
<keyword evidence="3" id="KW-0949">S-adenosyl-L-methionine</keyword>
<name>A0A0S2HZH1_9BACT</name>
<comment type="cofactor">
    <cofactor evidence="1">
        <name>[4Fe-4S] cluster</name>
        <dbReference type="ChEBI" id="CHEBI:49883"/>
    </cofactor>
</comment>
<feature type="domain" description="Radical SAM core" evidence="7">
    <location>
        <begin position="25"/>
        <end position="264"/>
    </location>
</feature>
<dbReference type="InterPro" id="IPR006638">
    <property type="entry name" value="Elp3/MiaA/NifB-like_rSAM"/>
</dbReference>
<dbReference type="PANTHER" id="PTHR11135:SF1">
    <property type="entry name" value="PROTEIN YHCC"/>
    <property type="match status" value="1"/>
</dbReference>
<proteinExistence type="predicted"/>
<dbReference type="SFLD" id="SFLDS00029">
    <property type="entry name" value="Radical_SAM"/>
    <property type="match status" value="1"/>
</dbReference>
<evidence type="ECO:0000256" key="6">
    <source>
        <dbReference type="ARBA" id="ARBA00023014"/>
    </source>
</evidence>
<dbReference type="SUPFAM" id="SSF102114">
    <property type="entry name" value="Radical SAM enzymes"/>
    <property type="match status" value="1"/>
</dbReference>
<evidence type="ECO:0000256" key="5">
    <source>
        <dbReference type="ARBA" id="ARBA00023004"/>
    </source>
</evidence>
<dbReference type="Gene3D" id="3.80.30.20">
    <property type="entry name" value="tm_1862 like domain"/>
    <property type="match status" value="1"/>
</dbReference>
<dbReference type="Proteomes" id="UP000064893">
    <property type="component" value="Chromosome"/>
</dbReference>
<dbReference type="CDD" id="cd01335">
    <property type="entry name" value="Radical_SAM"/>
    <property type="match status" value="1"/>
</dbReference>
<reference evidence="8 9" key="1">
    <citation type="submission" date="2015-11" db="EMBL/GenBank/DDBJ databases">
        <title>Description and complete genome sequence of a novel strain predominating in hypersaline microbial mats and representing a new family of the Bacteriodetes phylum.</title>
        <authorList>
            <person name="Spring S."/>
            <person name="Bunk B."/>
            <person name="Sproer C."/>
            <person name="Klenk H.-P."/>
        </authorList>
    </citation>
    <scope>NUCLEOTIDE SEQUENCE [LARGE SCALE GENOMIC DNA]</scope>
    <source>
        <strain evidence="8 9">L21-Spi-D4</strain>
    </source>
</reference>
<dbReference type="RefSeq" id="WP_057952714.1">
    <property type="nucleotide sequence ID" value="NZ_CP013118.1"/>
</dbReference>
<dbReference type="PATRIC" id="fig|1307839.3.peg.1696"/>
<keyword evidence="2" id="KW-0004">4Fe-4S</keyword>
<dbReference type="NCBIfam" id="TIGR01212">
    <property type="entry name" value="TIGR01212 family radical SAM protein"/>
    <property type="match status" value="1"/>
</dbReference>